<feature type="signal peptide" evidence="1">
    <location>
        <begin position="1"/>
        <end position="18"/>
    </location>
</feature>
<name>A0A150WQQ4_BDEBC</name>
<evidence type="ECO:0008006" key="4">
    <source>
        <dbReference type="Google" id="ProtNLM"/>
    </source>
</evidence>
<comment type="caution">
    <text evidence="2">The sequence shown here is derived from an EMBL/GenBank/DDBJ whole genome shotgun (WGS) entry which is preliminary data.</text>
</comment>
<dbReference type="RefSeq" id="WP_061834205.1">
    <property type="nucleotide sequence ID" value="NZ_LUKE01000001.1"/>
</dbReference>
<dbReference type="EMBL" id="LUKE01000001">
    <property type="protein sequence ID" value="KYG66637.1"/>
    <property type="molecule type" value="Genomic_DNA"/>
</dbReference>
<protein>
    <recommendedName>
        <fullName evidence="4">Outer membrane protein</fullName>
    </recommendedName>
</protein>
<dbReference type="Proteomes" id="UP000075320">
    <property type="component" value="Unassembled WGS sequence"/>
</dbReference>
<dbReference type="OrthoDB" id="5291509at2"/>
<organism evidence="2 3">
    <name type="scientific">Bdellovibrio bacteriovorus</name>
    <dbReference type="NCBI Taxonomy" id="959"/>
    <lineage>
        <taxon>Bacteria</taxon>
        <taxon>Pseudomonadati</taxon>
        <taxon>Bdellovibrionota</taxon>
        <taxon>Bdellovibrionia</taxon>
        <taxon>Bdellovibrionales</taxon>
        <taxon>Pseudobdellovibrionaceae</taxon>
        <taxon>Bdellovibrio</taxon>
    </lineage>
</organism>
<reference evidence="2 3" key="1">
    <citation type="submission" date="2016-03" db="EMBL/GenBank/DDBJ databases">
        <authorList>
            <person name="Ploux O."/>
        </authorList>
    </citation>
    <scope>NUCLEOTIDE SEQUENCE [LARGE SCALE GENOMIC DNA]</scope>
    <source>
        <strain evidence="2 3">R0</strain>
    </source>
</reference>
<evidence type="ECO:0000313" key="3">
    <source>
        <dbReference type="Proteomes" id="UP000075320"/>
    </source>
</evidence>
<sequence>MKIFAALLVLCVGVSAGAAEEVAGKNEKDIGEKITEGAQKASNAMIDAYRSSSEAAYDSRKNNGATVLLSYSALELVLPSKMGATVAWHKDADTLYELDYSYSSVSASAHHFDLASMKETRISLLKRNFGGGAFHWFWGVNYNAFRATINESFMNTAINGASDVFNVQTLGLTLGVGHRWVFYDRFSFGIDWFSWAQPLVILKKEAPFVDNSTNQENKDDIDTALKIVGYFPRWAAFKIYLGYSF</sequence>
<accession>A0A150WQQ4</accession>
<evidence type="ECO:0000313" key="2">
    <source>
        <dbReference type="EMBL" id="KYG66637.1"/>
    </source>
</evidence>
<feature type="chain" id="PRO_5007573179" description="Outer membrane protein" evidence="1">
    <location>
        <begin position="19"/>
        <end position="245"/>
    </location>
</feature>
<gene>
    <name evidence="2" type="ORF">AZI86_06215</name>
</gene>
<proteinExistence type="predicted"/>
<keyword evidence="1" id="KW-0732">Signal</keyword>
<evidence type="ECO:0000256" key="1">
    <source>
        <dbReference type="SAM" id="SignalP"/>
    </source>
</evidence>
<keyword evidence="3" id="KW-1185">Reference proteome</keyword>
<dbReference type="AlphaFoldDB" id="A0A150WQQ4"/>